<dbReference type="GO" id="GO:0099402">
    <property type="term" value="P:plant organ development"/>
    <property type="evidence" value="ECO:0007669"/>
    <property type="project" value="UniProtKB-ARBA"/>
</dbReference>
<feature type="compositionally biased region" description="Low complexity" evidence="6">
    <location>
        <begin position="125"/>
        <end position="156"/>
    </location>
</feature>
<comment type="subcellular location">
    <subcellularLocation>
        <location evidence="1 4 5">Nucleus</location>
    </subcellularLocation>
</comment>
<dbReference type="Pfam" id="PF08880">
    <property type="entry name" value="QLQ"/>
    <property type="match status" value="1"/>
</dbReference>
<sequence length="393" mass="43974">MMNGNPSSAARNRYPFTATQWQELEHQALIFKYMASGVPIPNDLVYSFKRRLDSSISSRLFPHHPMGWGCYEMGFGRKVDPEPGRCRRTDGKKWRCSKEAYPDSKYCERHMHRGRNRSRKPVEVSSSSSALSSPTAASTATAEHLSSPSATSPSSSLHRNLCKTSSSSYTLTPLSSSISTQQTHQSNSSLYPFLNYPYSSSSSSSTPQLFLNSASYSDKDYRYLQGAKEGVDELAFFPDSSANERNLLMNSYRGYSPTQQSQEDQQQHCFVWGTDFKSVKTEKESAAAESQKSLHHFFGEWQQPAKSSGDTWLDLASNSGCPNGKFDLLSGPNTSHYSSLQFFNLKQLSFLVVQTVNNKVFHLWRLNFEGQGSTCCWWVIGLFLNSAGGWGGI</sequence>
<comment type="domain">
    <text evidence="5">The QLQ domain and WRC domain may be involved in protein-protein interaction and DNA-binding, respectively.</text>
</comment>
<evidence type="ECO:0000259" key="7">
    <source>
        <dbReference type="PROSITE" id="PS51666"/>
    </source>
</evidence>
<comment type="caution">
    <text evidence="9">The sequence shown here is derived from an EMBL/GenBank/DDBJ whole genome shotgun (WGS) entry which is preliminary data.</text>
</comment>
<feature type="compositionally biased region" description="Basic residues" evidence="6">
    <location>
        <begin position="110"/>
        <end position="119"/>
    </location>
</feature>
<protein>
    <recommendedName>
        <fullName evidence="5">Growth-regulating factor</fullName>
    </recommendedName>
</protein>
<evidence type="ECO:0000313" key="9">
    <source>
        <dbReference type="EMBL" id="RXH88845.1"/>
    </source>
</evidence>
<dbReference type="GO" id="GO:0006355">
    <property type="term" value="P:regulation of DNA-templated transcription"/>
    <property type="evidence" value="ECO:0007669"/>
    <property type="project" value="InterPro"/>
</dbReference>
<evidence type="ECO:0000313" key="10">
    <source>
        <dbReference type="Proteomes" id="UP000290289"/>
    </source>
</evidence>
<evidence type="ECO:0000256" key="5">
    <source>
        <dbReference type="RuleBase" id="RU367127"/>
    </source>
</evidence>
<dbReference type="EMBL" id="RDQH01000335">
    <property type="protein sequence ID" value="RXH88845.1"/>
    <property type="molecule type" value="Genomic_DNA"/>
</dbReference>
<dbReference type="PANTHER" id="PTHR31602:SF60">
    <property type="entry name" value="GROWTH-REGULATING FACTOR 5"/>
    <property type="match status" value="1"/>
</dbReference>
<reference evidence="9 10" key="1">
    <citation type="submission" date="2018-10" db="EMBL/GenBank/DDBJ databases">
        <title>A high-quality apple genome assembly.</title>
        <authorList>
            <person name="Hu J."/>
        </authorList>
    </citation>
    <scope>NUCLEOTIDE SEQUENCE [LARGE SCALE GENOMIC DNA]</scope>
    <source>
        <strain evidence="10">cv. HFTH1</strain>
        <tissue evidence="9">Young leaf</tissue>
    </source>
</reference>
<evidence type="ECO:0000256" key="6">
    <source>
        <dbReference type="SAM" id="MobiDB-lite"/>
    </source>
</evidence>
<keyword evidence="5" id="KW-0805">Transcription regulation</keyword>
<keyword evidence="10" id="KW-1185">Reference proteome</keyword>
<dbReference type="GO" id="GO:0005634">
    <property type="term" value="C:nucleus"/>
    <property type="evidence" value="ECO:0007669"/>
    <property type="project" value="UniProtKB-SubCell"/>
</dbReference>
<dbReference type="InterPro" id="IPR031137">
    <property type="entry name" value="GRF"/>
</dbReference>
<dbReference type="InterPro" id="IPR014977">
    <property type="entry name" value="WRC_dom"/>
</dbReference>
<evidence type="ECO:0000259" key="8">
    <source>
        <dbReference type="PROSITE" id="PS51667"/>
    </source>
</evidence>
<dbReference type="SMART" id="SM00951">
    <property type="entry name" value="QLQ"/>
    <property type="match status" value="1"/>
</dbReference>
<accession>A0A498J2A7</accession>
<proteinExistence type="inferred from homology"/>
<feature type="short sequence motif" description="Bipartite nuclear localization signal" evidence="4">
    <location>
        <begin position="85"/>
        <end position="95"/>
    </location>
</feature>
<feature type="domain" description="WRC" evidence="8">
    <location>
        <begin position="80"/>
        <end position="124"/>
    </location>
</feature>
<evidence type="ECO:0000256" key="2">
    <source>
        <dbReference type="ARBA" id="ARBA00008122"/>
    </source>
</evidence>
<comment type="similarity">
    <text evidence="2 5">Belongs to the GRF family.</text>
</comment>
<dbReference type="InterPro" id="IPR014978">
    <property type="entry name" value="Gln-Leu-Gln_QLQ"/>
</dbReference>
<keyword evidence="5" id="KW-0804">Transcription</keyword>
<dbReference type="Proteomes" id="UP000290289">
    <property type="component" value="Chromosome 9"/>
</dbReference>
<evidence type="ECO:0000256" key="1">
    <source>
        <dbReference type="ARBA" id="ARBA00004123"/>
    </source>
</evidence>
<evidence type="ECO:0000256" key="3">
    <source>
        <dbReference type="ARBA" id="ARBA00023242"/>
    </source>
</evidence>
<comment type="function">
    <text evidence="5">Transcription activator.</text>
</comment>
<feature type="region of interest" description="Disordered" evidence="6">
    <location>
        <begin position="107"/>
        <end position="159"/>
    </location>
</feature>
<keyword evidence="5" id="KW-0010">Activator</keyword>
<dbReference type="Pfam" id="PF08879">
    <property type="entry name" value="WRC"/>
    <property type="match status" value="1"/>
</dbReference>
<feature type="short sequence motif" description="Bipartite nuclear localization signal" evidence="4">
    <location>
        <begin position="113"/>
        <end position="120"/>
    </location>
</feature>
<dbReference type="PANTHER" id="PTHR31602">
    <property type="entry name" value="GROWTH-REGULATING FACTOR 5"/>
    <property type="match status" value="1"/>
</dbReference>
<gene>
    <name evidence="9" type="ORF">DVH24_000444</name>
</gene>
<dbReference type="GO" id="GO:0006351">
    <property type="term" value="P:DNA-templated transcription"/>
    <property type="evidence" value="ECO:0007669"/>
    <property type="project" value="UniProtKB-UniRule"/>
</dbReference>
<evidence type="ECO:0000256" key="4">
    <source>
        <dbReference type="PROSITE-ProRule" id="PRU01002"/>
    </source>
</evidence>
<dbReference type="GO" id="GO:0005524">
    <property type="term" value="F:ATP binding"/>
    <property type="evidence" value="ECO:0007669"/>
    <property type="project" value="UniProtKB-UniRule"/>
</dbReference>
<dbReference type="PROSITE" id="PS51667">
    <property type="entry name" value="WRC"/>
    <property type="match status" value="1"/>
</dbReference>
<dbReference type="PROSITE" id="PS51666">
    <property type="entry name" value="QLQ"/>
    <property type="match status" value="1"/>
</dbReference>
<organism evidence="9 10">
    <name type="scientific">Malus domestica</name>
    <name type="common">Apple</name>
    <name type="synonym">Pyrus malus</name>
    <dbReference type="NCBI Taxonomy" id="3750"/>
    <lineage>
        <taxon>Eukaryota</taxon>
        <taxon>Viridiplantae</taxon>
        <taxon>Streptophyta</taxon>
        <taxon>Embryophyta</taxon>
        <taxon>Tracheophyta</taxon>
        <taxon>Spermatophyta</taxon>
        <taxon>Magnoliopsida</taxon>
        <taxon>eudicotyledons</taxon>
        <taxon>Gunneridae</taxon>
        <taxon>Pentapetalae</taxon>
        <taxon>rosids</taxon>
        <taxon>fabids</taxon>
        <taxon>Rosales</taxon>
        <taxon>Rosaceae</taxon>
        <taxon>Amygdaloideae</taxon>
        <taxon>Maleae</taxon>
        <taxon>Malus</taxon>
    </lineage>
</organism>
<keyword evidence="3 4" id="KW-0539">Nucleus</keyword>
<dbReference type="AlphaFoldDB" id="A0A498J2A7"/>
<feature type="domain" description="QLQ" evidence="7">
    <location>
        <begin position="15"/>
        <end position="50"/>
    </location>
</feature>
<name>A0A498J2A7_MALDO</name>